<dbReference type="PANTHER" id="PTHR32428">
    <property type="entry name" value="TARGET OF RAPAMYCIN COMPLEX 2 SUBUNIT BIT61-RELATED"/>
    <property type="match status" value="1"/>
</dbReference>
<feature type="compositionally biased region" description="Polar residues" evidence="1">
    <location>
        <begin position="193"/>
        <end position="209"/>
    </location>
</feature>
<feature type="compositionally biased region" description="Polar residues" evidence="1">
    <location>
        <begin position="319"/>
        <end position="328"/>
    </location>
</feature>
<dbReference type="InterPro" id="IPR013745">
    <property type="entry name" value="Bit61/PRR5"/>
</dbReference>
<evidence type="ECO:0000313" key="3">
    <source>
        <dbReference type="Proteomes" id="UP000467700"/>
    </source>
</evidence>
<dbReference type="GO" id="GO:0031932">
    <property type="term" value="C:TORC2 complex"/>
    <property type="evidence" value="ECO:0007669"/>
    <property type="project" value="TreeGrafter"/>
</dbReference>
<comment type="caution">
    <text evidence="2">The sequence shown here is derived from an EMBL/GenBank/DDBJ whole genome shotgun (WGS) entry which is preliminary data.</text>
</comment>
<feature type="region of interest" description="Disordered" evidence="1">
    <location>
        <begin position="304"/>
        <end position="370"/>
    </location>
</feature>
<evidence type="ECO:0008006" key="4">
    <source>
        <dbReference type="Google" id="ProtNLM"/>
    </source>
</evidence>
<dbReference type="Proteomes" id="UP000467700">
    <property type="component" value="Unassembled WGS sequence"/>
</dbReference>
<feature type="region of interest" description="Disordered" evidence="1">
    <location>
        <begin position="183"/>
        <end position="209"/>
    </location>
</feature>
<dbReference type="Pfam" id="PF08539">
    <property type="entry name" value="HbrB"/>
    <property type="match status" value="1"/>
</dbReference>
<dbReference type="PANTHER" id="PTHR32428:SF2">
    <property type="entry name" value="TARGET OF RAPAMYCIN COMPLEX 2 SUBUNIT BIT61-RELATED"/>
    <property type="match status" value="1"/>
</dbReference>
<dbReference type="EMBL" id="CACVBS010000013">
    <property type="protein sequence ID" value="CAA7259253.1"/>
    <property type="molecule type" value="Genomic_DNA"/>
</dbReference>
<proteinExistence type="predicted"/>
<evidence type="ECO:0000256" key="1">
    <source>
        <dbReference type="SAM" id="MobiDB-lite"/>
    </source>
</evidence>
<feature type="region of interest" description="Disordered" evidence="1">
    <location>
        <begin position="388"/>
        <end position="425"/>
    </location>
</feature>
<name>A0A8S0WCR8_CYCAE</name>
<protein>
    <recommendedName>
        <fullName evidence="4">HbrB-domain-containing protein</fullName>
    </recommendedName>
</protein>
<feature type="compositionally biased region" description="Basic and acidic residues" evidence="1">
    <location>
        <begin position="388"/>
        <end position="399"/>
    </location>
</feature>
<keyword evidence="3" id="KW-1185">Reference proteome</keyword>
<feature type="region of interest" description="Disordered" evidence="1">
    <location>
        <begin position="49"/>
        <end position="68"/>
    </location>
</feature>
<dbReference type="AlphaFoldDB" id="A0A8S0WCR8"/>
<reference evidence="2 3" key="1">
    <citation type="submission" date="2020-01" db="EMBL/GenBank/DDBJ databases">
        <authorList>
            <person name="Gupta K D."/>
        </authorList>
    </citation>
    <scope>NUCLEOTIDE SEQUENCE [LARGE SCALE GENOMIC DNA]</scope>
</reference>
<dbReference type="GO" id="GO:0038203">
    <property type="term" value="P:TORC2 signaling"/>
    <property type="evidence" value="ECO:0007669"/>
    <property type="project" value="TreeGrafter"/>
</dbReference>
<gene>
    <name evidence="2" type="ORF">AAE3_LOCUS1465</name>
</gene>
<organism evidence="2 3">
    <name type="scientific">Cyclocybe aegerita</name>
    <name type="common">Black poplar mushroom</name>
    <name type="synonym">Agrocybe aegerita</name>
    <dbReference type="NCBI Taxonomy" id="1973307"/>
    <lineage>
        <taxon>Eukaryota</taxon>
        <taxon>Fungi</taxon>
        <taxon>Dikarya</taxon>
        <taxon>Basidiomycota</taxon>
        <taxon>Agaricomycotina</taxon>
        <taxon>Agaricomycetes</taxon>
        <taxon>Agaricomycetidae</taxon>
        <taxon>Agaricales</taxon>
        <taxon>Agaricineae</taxon>
        <taxon>Bolbitiaceae</taxon>
        <taxon>Cyclocybe</taxon>
    </lineage>
</organism>
<sequence>MSTANKTSPSKASYGRTYDSKLVSREMHRLGNLTHLPSALTPQLSTAPSVTSLALPPPGSMSQVSASSTSATDPWGALHVHVLPLFNGEPLRIPIEDLNILVKRHIQSVVSSSPPRALATLENDASELIASGMVTLNAKLTGIEDEKLVARVVEIWGFFWDQVLTYLEGVLLPLQTDPLLLSLHRNPKPPRATSPSRQNGTKPSALNTASSHHIDVRSVALKSFRDRVILPPFQRLYARLSIPNRQDSFQETVSHQQPRLQQMLLVLSAQSRHLPVTFSLTTPTPQPTAGEAAIRDLLRLVRNPRPQADPKNPKFKNSPAFQTRTPTFLSGGLPRDRRGRVAGKGKNVPELRGLGQGEEEQFGDDTPRLGPSSYIVEAEREREREFLEALRSPDIEPPTREGSGGWGLGAGHEENNKAEEEEDDALDWDQAQAVVERMVGMNMNAHPEPRRRMT</sequence>
<dbReference type="OrthoDB" id="2290221at2759"/>
<evidence type="ECO:0000313" key="2">
    <source>
        <dbReference type="EMBL" id="CAA7259253.1"/>
    </source>
</evidence>
<accession>A0A8S0WCR8</accession>